<evidence type="ECO:0000313" key="3">
    <source>
        <dbReference type="Proteomes" id="UP000794436"/>
    </source>
</evidence>
<accession>A0A8K1CMT9</accession>
<dbReference type="InterPro" id="IPR013783">
    <property type="entry name" value="Ig-like_fold"/>
</dbReference>
<organism evidence="2 3">
    <name type="scientific">Pythium oligandrum</name>
    <name type="common">Mycoparasitic fungus</name>
    <dbReference type="NCBI Taxonomy" id="41045"/>
    <lineage>
        <taxon>Eukaryota</taxon>
        <taxon>Sar</taxon>
        <taxon>Stramenopiles</taxon>
        <taxon>Oomycota</taxon>
        <taxon>Peronosporomycetes</taxon>
        <taxon>Pythiales</taxon>
        <taxon>Pythiaceae</taxon>
        <taxon>Pythium</taxon>
    </lineage>
</organism>
<dbReference type="EMBL" id="SPLM01000038">
    <property type="protein sequence ID" value="TMW65247.1"/>
    <property type="molecule type" value="Genomic_DNA"/>
</dbReference>
<sequence>MASPTKKQLSKSSDAPALSVRPPSRPGPTAPSSPSRVDAKLLYTQPTSVHFSGFALNQTYQQRVFVHNNSSKPVRLQYSLPTKPFFRASFPNERKPFISPGLQEELLVTFKPSAFQYYYDCIQVRCEQVAYGSNTDAALLGKCLLPLHAYPVVNEVAFPTRMDFGAVPLGSIARKHFDITCSVPIEFEYELQLVKAHPSFTVFPLKGSIPANGVARIEFEFRPLIYATASAEIELLVSQLDFKPMRCALTGSSSSDLMVETAPIEAKEAADKAPAVSPSAPRDGSEAKASPKSPTRRSKNDSKQQQRGSTDQEPELERVGSLQIPQDLSNMASVNFILTQQPGKLKPKDLKKAIEANRAMQQQQQAEALKAMANDENDANACKYQEIVSPAVLSFQVLVREEATAIARTRTSRQIREMLFQQELSEIARIESELEFQSHKIRLGEELLTPEQLELLHKMREMNARMLQRDEREKLRHTVENKAFNMFTPPTPEQPYPPRGLLPAHFQPTVTPDFKMYKNDLWARRKRVVQRFVRAISTVILRNRVQKRLTRLKDWLGDANTRLQVQAKVARDWQQHHQGRTASSHIKSKPASTETAQDRRYYLEGFPLVEEKEHKTRSKRTLPVEYELKFDPFAFFPLRERDEALMMGHTPLELPPLPTYVPLEDTRVLRVGALDECSVHGPLRLESGTQEQSVKPQDRMPSILELLPRDVFLRGSAAFRPLLRIQSPRETQAHYNLRPQRVFRTPPRHWGAQLETAIGSRSLFSLKTGLLRIHERFTPATERPRTRPLLSWLPNADTDDLFRDLWDVVDSVKDGVPALAERPDDVPCLSDSESDDEGEKAKQQATLPTWDDAVRLWDEENDDDDKDDGVAYEQGELLGRVHGVTSFPRYRHLIQLEREYNTYREERLQKLPSMLKEVASHISHPDYALVVDGHGPARPLHTLSSQD</sequence>
<proteinExistence type="predicted"/>
<dbReference type="PANTHER" id="PTHR46500">
    <property type="entry name" value="CILIA- AND FLAGELLA-ASSOCIATED PROTEIN 221"/>
    <property type="match status" value="1"/>
</dbReference>
<evidence type="ECO:0008006" key="4">
    <source>
        <dbReference type="Google" id="ProtNLM"/>
    </source>
</evidence>
<comment type="caution">
    <text evidence="2">The sequence shown here is derived from an EMBL/GenBank/DDBJ whole genome shotgun (WGS) entry which is preliminary data.</text>
</comment>
<protein>
    <recommendedName>
        <fullName evidence="4">Primary ciliary dyskinesia protein 1</fullName>
    </recommendedName>
</protein>
<evidence type="ECO:0000256" key="1">
    <source>
        <dbReference type="SAM" id="MobiDB-lite"/>
    </source>
</evidence>
<feature type="region of interest" description="Disordered" evidence="1">
    <location>
        <begin position="575"/>
        <end position="595"/>
    </location>
</feature>
<feature type="region of interest" description="Disordered" evidence="1">
    <location>
        <begin position="819"/>
        <end position="845"/>
    </location>
</feature>
<evidence type="ECO:0000313" key="2">
    <source>
        <dbReference type="EMBL" id="TMW65247.1"/>
    </source>
</evidence>
<dbReference type="Gene3D" id="2.60.40.10">
    <property type="entry name" value="Immunoglobulins"/>
    <property type="match status" value="2"/>
</dbReference>
<reference evidence="2" key="1">
    <citation type="submission" date="2019-03" db="EMBL/GenBank/DDBJ databases">
        <title>Long read genome sequence of the mycoparasitic Pythium oligandrum ATCC 38472 isolated from sugarbeet rhizosphere.</title>
        <authorList>
            <person name="Gaulin E."/>
        </authorList>
    </citation>
    <scope>NUCLEOTIDE SEQUENCE</scope>
    <source>
        <strain evidence="2">ATCC 38472_TT</strain>
    </source>
</reference>
<gene>
    <name evidence="2" type="ORF">Poli38472_009414</name>
</gene>
<feature type="region of interest" description="Disordered" evidence="1">
    <location>
        <begin position="1"/>
        <end position="36"/>
    </location>
</feature>
<dbReference type="GO" id="GO:0003341">
    <property type="term" value="P:cilium movement"/>
    <property type="evidence" value="ECO:0007669"/>
    <property type="project" value="InterPro"/>
</dbReference>
<dbReference type="AlphaFoldDB" id="A0A8K1CMT9"/>
<feature type="compositionally biased region" description="Polar residues" evidence="1">
    <location>
        <begin position="1"/>
        <end position="13"/>
    </location>
</feature>
<dbReference type="GO" id="GO:0097729">
    <property type="term" value="C:9+2 motile cilium"/>
    <property type="evidence" value="ECO:0007669"/>
    <property type="project" value="TreeGrafter"/>
</dbReference>
<dbReference type="PANTHER" id="PTHR46500:SF1">
    <property type="entry name" value="CILIA- AND FLAGELLA-ASSOCIATED PROTEIN 221"/>
    <property type="match status" value="1"/>
</dbReference>
<dbReference type="OrthoDB" id="5538672at2759"/>
<dbReference type="InterPro" id="IPR029676">
    <property type="entry name" value="CFAP221"/>
</dbReference>
<dbReference type="GO" id="GO:0044458">
    <property type="term" value="P:motile cilium assembly"/>
    <property type="evidence" value="ECO:0007669"/>
    <property type="project" value="TreeGrafter"/>
</dbReference>
<name>A0A8K1CMT9_PYTOL</name>
<feature type="compositionally biased region" description="Polar residues" evidence="1">
    <location>
        <begin position="580"/>
        <end position="595"/>
    </location>
</feature>
<keyword evidence="3" id="KW-1185">Reference proteome</keyword>
<feature type="region of interest" description="Disordered" evidence="1">
    <location>
        <begin position="267"/>
        <end position="318"/>
    </location>
</feature>
<dbReference type="Proteomes" id="UP000794436">
    <property type="component" value="Unassembled WGS sequence"/>
</dbReference>